<proteinExistence type="predicted"/>
<gene>
    <name evidence="1" type="ORF">LCGC14_1184130</name>
</gene>
<evidence type="ECO:0000313" key="1">
    <source>
        <dbReference type="EMBL" id="KKM95843.1"/>
    </source>
</evidence>
<name>A0A0F9LR35_9ZZZZ</name>
<accession>A0A0F9LR35</accession>
<sequence>MKTIILLIGLSIPSWEALPNRMVLINGVSYHAIREINYCKRMHFKKYDEIILKAGKVCYRIDRMGFRVDLLEH</sequence>
<organism evidence="1">
    <name type="scientific">marine sediment metagenome</name>
    <dbReference type="NCBI Taxonomy" id="412755"/>
    <lineage>
        <taxon>unclassified sequences</taxon>
        <taxon>metagenomes</taxon>
        <taxon>ecological metagenomes</taxon>
    </lineage>
</organism>
<comment type="caution">
    <text evidence="1">The sequence shown here is derived from an EMBL/GenBank/DDBJ whole genome shotgun (WGS) entry which is preliminary data.</text>
</comment>
<dbReference type="AlphaFoldDB" id="A0A0F9LR35"/>
<reference evidence="1" key="1">
    <citation type="journal article" date="2015" name="Nature">
        <title>Complex archaea that bridge the gap between prokaryotes and eukaryotes.</title>
        <authorList>
            <person name="Spang A."/>
            <person name="Saw J.H."/>
            <person name="Jorgensen S.L."/>
            <person name="Zaremba-Niedzwiedzka K."/>
            <person name="Martijn J."/>
            <person name="Lind A.E."/>
            <person name="van Eijk R."/>
            <person name="Schleper C."/>
            <person name="Guy L."/>
            <person name="Ettema T.J."/>
        </authorList>
    </citation>
    <scope>NUCLEOTIDE SEQUENCE</scope>
</reference>
<dbReference type="EMBL" id="LAZR01005956">
    <property type="protein sequence ID" value="KKM95843.1"/>
    <property type="molecule type" value="Genomic_DNA"/>
</dbReference>
<protein>
    <submittedName>
        <fullName evidence="1">Uncharacterized protein</fullName>
    </submittedName>
</protein>